<dbReference type="Proteomes" id="UP000765509">
    <property type="component" value="Unassembled WGS sequence"/>
</dbReference>
<sequence>LRTDSLRIRSGSIGLQKPSLHMALWSSSMILPLVPSPAETLQAIYVFQQYASVCFSLTPLGTTKHSAPSLALFSDWIGLANVQTA</sequence>
<dbReference type="AlphaFoldDB" id="A0A9Q3PFF5"/>
<evidence type="ECO:0000313" key="1">
    <source>
        <dbReference type="EMBL" id="MBW0558126.1"/>
    </source>
</evidence>
<accession>A0A9Q3PFF5</accession>
<evidence type="ECO:0000313" key="2">
    <source>
        <dbReference type="Proteomes" id="UP000765509"/>
    </source>
</evidence>
<feature type="non-terminal residue" evidence="1">
    <location>
        <position position="1"/>
    </location>
</feature>
<reference evidence="1" key="1">
    <citation type="submission" date="2021-03" db="EMBL/GenBank/DDBJ databases">
        <title>Draft genome sequence of rust myrtle Austropuccinia psidii MF-1, a brazilian biotype.</title>
        <authorList>
            <person name="Quecine M.C."/>
            <person name="Pachon D.M.R."/>
            <person name="Bonatelli M.L."/>
            <person name="Correr F.H."/>
            <person name="Franceschini L.M."/>
            <person name="Leite T.F."/>
            <person name="Margarido G.R.A."/>
            <person name="Almeida C.A."/>
            <person name="Ferrarezi J.A."/>
            <person name="Labate C.A."/>
        </authorList>
    </citation>
    <scope>NUCLEOTIDE SEQUENCE</scope>
    <source>
        <strain evidence="1">MF-1</strain>
    </source>
</reference>
<protein>
    <submittedName>
        <fullName evidence="1">Uncharacterized protein</fullName>
    </submittedName>
</protein>
<organism evidence="1 2">
    <name type="scientific">Austropuccinia psidii MF-1</name>
    <dbReference type="NCBI Taxonomy" id="1389203"/>
    <lineage>
        <taxon>Eukaryota</taxon>
        <taxon>Fungi</taxon>
        <taxon>Dikarya</taxon>
        <taxon>Basidiomycota</taxon>
        <taxon>Pucciniomycotina</taxon>
        <taxon>Pucciniomycetes</taxon>
        <taxon>Pucciniales</taxon>
        <taxon>Sphaerophragmiaceae</taxon>
        <taxon>Austropuccinia</taxon>
    </lineage>
</organism>
<name>A0A9Q3PFF5_9BASI</name>
<gene>
    <name evidence="1" type="ORF">O181_097841</name>
</gene>
<dbReference type="EMBL" id="AVOT02066293">
    <property type="protein sequence ID" value="MBW0558126.1"/>
    <property type="molecule type" value="Genomic_DNA"/>
</dbReference>
<keyword evidence="2" id="KW-1185">Reference proteome</keyword>
<proteinExistence type="predicted"/>
<comment type="caution">
    <text evidence="1">The sequence shown here is derived from an EMBL/GenBank/DDBJ whole genome shotgun (WGS) entry which is preliminary data.</text>
</comment>